<dbReference type="CDD" id="cd05233">
    <property type="entry name" value="SDR_c"/>
    <property type="match status" value="1"/>
</dbReference>
<dbReference type="RefSeq" id="WP_158762172.1">
    <property type="nucleotide sequence ID" value="NZ_CP046911.1"/>
</dbReference>
<evidence type="ECO:0000313" key="3">
    <source>
        <dbReference type="EMBL" id="QGZ58987.1"/>
    </source>
</evidence>
<evidence type="ECO:0000256" key="1">
    <source>
        <dbReference type="ARBA" id="ARBA00006484"/>
    </source>
</evidence>
<dbReference type="SUPFAM" id="SSF51735">
    <property type="entry name" value="NAD(P)-binding Rossmann-fold domains"/>
    <property type="match status" value="1"/>
</dbReference>
<dbReference type="InterPro" id="IPR036291">
    <property type="entry name" value="NAD(P)-bd_dom_sf"/>
</dbReference>
<dbReference type="Proteomes" id="UP000434209">
    <property type="component" value="Chromosome 3"/>
</dbReference>
<dbReference type="PANTHER" id="PTHR43008:SF4">
    <property type="entry name" value="CHAIN DEHYDROGENASE, PUTATIVE (AFU_ORTHOLOGUE AFUA_4G08710)-RELATED"/>
    <property type="match status" value="1"/>
</dbReference>
<evidence type="ECO:0000313" key="4">
    <source>
        <dbReference type="Proteomes" id="UP000434209"/>
    </source>
</evidence>
<keyword evidence="2" id="KW-0560">Oxidoreductase</keyword>
<comment type="similarity">
    <text evidence="1">Belongs to the short-chain dehydrogenases/reductases (SDR) family.</text>
</comment>
<dbReference type="Gene3D" id="3.40.50.720">
    <property type="entry name" value="NAD(P)-binding Rossmann-like Domain"/>
    <property type="match status" value="1"/>
</dbReference>
<organism evidence="3 4">
    <name type="scientific">Paraburkholderia acidiphila</name>
    <dbReference type="NCBI Taxonomy" id="2571747"/>
    <lineage>
        <taxon>Bacteria</taxon>
        <taxon>Pseudomonadati</taxon>
        <taxon>Pseudomonadota</taxon>
        <taxon>Betaproteobacteria</taxon>
        <taxon>Burkholderiales</taxon>
        <taxon>Burkholderiaceae</taxon>
        <taxon>Paraburkholderia</taxon>
    </lineage>
</organism>
<sequence length="258" mass="27523">MQTLQNQTVLITGGNRGFGLAMVEACLRRQAKVTVLARDSDGLGAIERLGAQAVQGDATDAMLMDRLVRDLQPRALILNAGATPWMGPIDEQSFESFSIVWNNDVKATLHGIQAALKAPMPKGGRVLLASSGAALVLSLPAIHPEGMRLSGGYMGAKRMIWLMAHNANSVARTRGLGLHFQVLLPLQLVGATGLGRAVANAYAEREGTTAEDHLARYGAPLLPEQYGEDVATLLTDPRYADGVAYGFRRDTPIAPLDV</sequence>
<dbReference type="PANTHER" id="PTHR43008">
    <property type="entry name" value="BENZIL REDUCTASE"/>
    <property type="match status" value="1"/>
</dbReference>
<keyword evidence="4" id="KW-1185">Reference proteome</keyword>
<reference evidence="3 4" key="1">
    <citation type="submission" date="2019-12" db="EMBL/GenBank/DDBJ databases">
        <title>Paraburkholderia acidiphila 7Q-K02 sp. nov and Paraburkholderia acidisoli DHF22 sp. nov., two strains isolated from forest soil.</title>
        <authorList>
            <person name="Gao Z."/>
            <person name="Qiu L."/>
        </authorList>
    </citation>
    <scope>NUCLEOTIDE SEQUENCE [LARGE SCALE GENOMIC DNA]</scope>
    <source>
        <strain evidence="3 4">7Q-K02</strain>
    </source>
</reference>
<dbReference type="InterPro" id="IPR002347">
    <property type="entry name" value="SDR_fam"/>
</dbReference>
<accession>A0A7Z2JBH0</accession>
<evidence type="ECO:0000256" key="2">
    <source>
        <dbReference type="ARBA" id="ARBA00023002"/>
    </source>
</evidence>
<proteinExistence type="inferred from homology"/>
<dbReference type="EMBL" id="CP046911">
    <property type="protein sequence ID" value="QGZ58987.1"/>
    <property type="molecule type" value="Genomic_DNA"/>
</dbReference>
<protein>
    <submittedName>
        <fullName evidence="3">SDR family NAD(P)-dependent oxidoreductase</fullName>
    </submittedName>
</protein>
<dbReference type="GO" id="GO:0050664">
    <property type="term" value="F:oxidoreductase activity, acting on NAD(P)H, oxygen as acceptor"/>
    <property type="evidence" value="ECO:0007669"/>
    <property type="project" value="TreeGrafter"/>
</dbReference>
<dbReference type="AlphaFoldDB" id="A0A7Z2JBH0"/>
<gene>
    <name evidence="3" type="ORF">FAZ97_29020</name>
</gene>
<name>A0A7Z2JBH0_9BURK</name>
<dbReference type="KEGG" id="pacp:FAZ97_29020"/>
<dbReference type="OrthoDB" id="7211155at2"/>
<dbReference type="Pfam" id="PF00106">
    <property type="entry name" value="adh_short"/>
    <property type="match status" value="1"/>
</dbReference>